<name>A0A4V5MZS5_9ACTN</name>
<dbReference type="SMART" id="SM00421">
    <property type="entry name" value="HTH_LUXR"/>
    <property type="match status" value="1"/>
</dbReference>
<dbReference type="Pfam" id="PF13401">
    <property type="entry name" value="AAA_22"/>
    <property type="match status" value="1"/>
</dbReference>
<dbReference type="SUPFAM" id="SSF48452">
    <property type="entry name" value="TPR-like"/>
    <property type="match status" value="1"/>
</dbReference>
<dbReference type="GO" id="GO:0003677">
    <property type="term" value="F:DNA binding"/>
    <property type="evidence" value="ECO:0007669"/>
    <property type="project" value="InterPro"/>
</dbReference>
<dbReference type="Gene3D" id="1.10.10.10">
    <property type="entry name" value="Winged helix-like DNA-binding domain superfamily/Winged helix DNA-binding domain"/>
    <property type="match status" value="1"/>
</dbReference>
<dbReference type="Pfam" id="PF00196">
    <property type="entry name" value="GerE"/>
    <property type="match status" value="1"/>
</dbReference>
<dbReference type="Gene3D" id="3.40.50.300">
    <property type="entry name" value="P-loop containing nucleotide triphosphate hydrolases"/>
    <property type="match status" value="1"/>
</dbReference>
<feature type="domain" description="HTH luxR-type" evidence="2">
    <location>
        <begin position="693"/>
        <end position="758"/>
    </location>
</feature>
<dbReference type="InterPro" id="IPR058852">
    <property type="entry name" value="HTH_77"/>
</dbReference>
<reference evidence="3 4" key="1">
    <citation type="submission" date="2019-04" db="EMBL/GenBank/DDBJ databases">
        <title>Streptomyces oryziradicis sp. nov., a novel actinomycete isolated from rhizosphere soil of rice (Oryza sativa L.).</title>
        <authorList>
            <person name="Li C."/>
        </authorList>
    </citation>
    <scope>NUCLEOTIDE SEQUENCE [LARGE SCALE GENOMIC DNA]</scope>
    <source>
        <strain evidence="3 4">NEAU-C40</strain>
    </source>
</reference>
<dbReference type="RefSeq" id="WP_136725906.1">
    <property type="nucleotide sequence ID" value="NZ_SUMC01000023.1"/>
</dbReference>
<dbReference type="PRINTS" id="PR00038">
    <property type="entry name" value="HTHLUXR"/>
</dbReference>
<accession>A0A4V5MZS5</accession>
<evidence type="ECO:0000256" key="1">
    <source>
        <dbReference type="SAM" id="MobiDB-lite"/>
    </source>
</evidence>
<sequence length="767" mass="82403">MGGYESRRAVGFPAETTSFVDRRHEAAEAKRLLSVSRLLTLTGPGGVGKTRLAARVAAQLSRAFPDGVWLVPLAALQDEGLVPHTVAAALGIRDERGGRPMEALIEYLRDRRLLLVLDNCEHLPQACAVLVAAVLAAARGVRILATSRHRLGLTEEHLLDVPPLPSPDPEELAGPGVPGGRYPALDLFADRAAAVVPGFTITAENQQAVARLCRRLDGLPLAIELAAVRMRALGVDQLLERLDDRYRLLTGGSPAVPPRHQTLRSTVDWSHGLCTPQEQLVWARLSVLVGGFDLDAAEAVCADERLGRCGVFEAVAGLVDKSVLIREAGTDGRPVRYRLLGSLRDYGLEKLSGLGEAAMARRRHCDYFLRLAGGYEKRWFGPGQSEAVARLRAEQDNLRGALDFCLSTEGEAQSALHLAGTLWFYWSVKGAWGEGRYWLDQAIRAGAQPTGARAKALWLGGLLALINGRSTALLALEEAAGRERQPGDDLPVAVAPLDLAPARSRDGGEMMTFAILTRVELACTLVFHGRPERAVPLCAQARAVCEAHGEQWALSYVLRILALAQWALGDPESAAGHARAALRLKHLIRDTHGLGRVLDILALIAVELGAVERSAVLLGAVARLRRETGRSADESGSRAERQTRQALGECVFRRAFRYGAGLSQAEAVAYALEEAPPPAVDPGPRNTGSANTAEPAAPGLTRRETQVAELIARGLTNKQIAETLVIARRTAEGHVERILNKLGFGCRSQVAAWIASGVVPERSSPSA</sequence>
<dbReference type="InterPro" id="IPR027417">
    <property type="entry name" value="P-loop_NTPase"/>
</dbReference>
<feature type="region of interest" description="Disordered" evidence="1">
    <location>
        <begin position="675"/>
        <end position="702"/>
    </location>
</feature>
<proteinExistence type="predicted"/>
<organism evidence="3 4">
    <name type="scientific">Actinacidiphila oryziradicis</name>
    <dbReference type="NCBI Taxonomy" id="2571141"/>
    <lineage>
        <taxon>Bacteria</taxon>
        <taxon>Bacillati</taxon>
        <taxon>Actinomycetota</taxon>
        <taxon>Actinomycetes</taxon>
        <taxon>Kitasatosporales</taxon>
        <taxon>Streptomycetaceae</taxon>
        <taxon>Actinacidiphila</taxon>
    </lineage>
</organism>
<dbReference type="PRINTS" id="PR00364">
    <property type="entry name" value="DISEASERSIST"/>
</dbReference>
<dbReference type="PANTHER" id="PTHR47691">
    <property type="entry name" value="REGULATOR-RELATED"/>
    <property type="match status" value="1"/>
</dbReference>
<dbReference type="InterPro" id="IPR036388">
    <property type="entry name" value="WH-like_DNA-bd_sf"/>
</dbReference>
<dbReference type="PROSITE" id="PS50043">
    <property type="entry name" value="HTH_LUXR_2"/>
    <property type="match status" value="1"/>
</dbReference>
<evidence type="ECO:0000259" key="2">
    <source>
        <dbReference type="PROSITE" id="PS50043"/>
    </source>
</evidence>
<dbReference type="InterPro" id="IPR000792">
    <property type="entry name" value="Tscrpt_reg_LuxR_C"/>
</dbReference>
<gene>
    <name evidence="3" type="ORF">FCI23_23440</name>
</gene>
<dbReference type="GO" id="GO:0016887">
    <property type="term" value="F:ATP hydrolysis activity"/>
    <property type="evidence" value="ECO:0007669"/>
    <property type="project" value="InterPro"/>
</dbReference>
<dbReference type="PANTHER" id="PTHR47691:SF3">
    <property type="entry name" value="HTH-TYPE TRANSCRIPTIONAL REGULATOR RV0890C-RELATED"/>
    <property type="match status" value="1"/>
</dbReference>
<dbReference type="AlphaFoldDB" id="A0A4V5MZS5"/>
<dbReference type="OrthoDB" id="499349at2"/>
<protein>
    <submittedName>
        <fullName evidence="3">LuxR family transcriptional regulator</fullName>
    </submittedName>
</protein>
<dbReference type="GO" id="GO:0006355">
    <property type="term" value="P:regulation of DNA-templated transcription"/>
    <property type="evidence" value="ECO:0007669"/>
    <property type="project" value="InterPro"/>
</dbReference>
<keyword evidence="4" id="KW-1185">Reference proteome</keyword>
<dbReference type="InterPro" id="IPR016032">
    <property type="entry name" value="Sig_transdc_resp-reg_C-effctor"/>
</dbReference>
<dbReference type="Gene3D" id="1.25.40.10">
    <property type="entry name" value="Tetratricopeptide repeat domain"/>
    <property type="match status" value="1"/>
</dbReference>
<dbReference type="CDD" id="cd06170">
    <property type="entry name" value="LuxR_C_like"/>
    <property type="match status" value="1"/>
</dbReference>
<dbReference type="SUPFAM" id="SSF52540">
    <property type="entry name" value="P-loop containing nucleoside triphosphate hydrolases"/>
    <property type="match status" value="1"/>
</dbReference>
<dbReference type="Proteomes" id="UP000305778">
    <property type="component" value="Unassembled WGS sequence"/>
</dbReference>
<dbReference type="SUPFAM" id="SSF46894">
    <property type="entry name" value="C-terminal effector domain of the bipartite response regulators"/>
    <property type="match status" value="1"/>
</dbReference>
<evidence type="ECO:0000313" key="3">
    <source>
        <dbReference type="EMBL" id="TKA09299.1"/>
    </source>
</evidence>
<dbReference type="InterPro" id="IPR049945">
    <property type="entry name" value="AAA_22"/>
</dbReference>
<comment type="caution">
    <text evidence="3">The sequence shown here is derived from an EMBL/GenBank/DDBJ whole genome shotgun (WGS) entry which is preliminary data.</text>
</comment>
<evidence type="ECO:0000313" key="4">
    <source>
        <dbReference type="Proteomes" id="UP000305778"/>
    </source>
</evidence>
<dbReference type="InterPro" id="IPR011990">
    <property type="entry name" value="TPR-like_helical_dom_sf"/>
</dbReference>
<dbReference type="EMBL" id="SUMC01000023">
    <property type="protein sequence ID" value="TKA09299.1"/>
    <property type="molecule type" value="Genomic_DNA"/>
</dbReference>
<dbReference type="Pfam" id="PF25872">
    <property type="entry name" value="HTH_77"/>
    <property type="match status" value="1"/>
</dbReference>